<dbReference type="Proteomes" id="UP000694415">
    <property type="component" value="Unplaced"/>
</dbReference>
<keyword evidence="2" id="KW-1185">Reference proteome</keyword>
<dbReference type="SUPFAM" id="SSF46785">
    <property type="entry name" value="Winged helix' DNA-binding domain"/>
    <property type="match status" value="1"/>
</dbReference>
<dbReference type="InterPro" id="IPR040608">
    <property type="entry name" value="Snf8/Vps36"/>
</dbReference>
<dbReference type="Gene3D" id="6.10.140.180">
    <property type="match status" value="1"/>
</dbReference>
<dbReference type="PANTHER" id="PTHR12806">
    <property type="entry name" value="EAP30 SUBUNIT OF ELL COMPLEX"/>
    <property type="match status" value="1"/>
</dbReference>
<evidence type="ECO:0000313" key="1">
    <source>
        <dbReference type="Ensembl" id="ENSMSIP00000001374.1"/>
    </source>
</evidence>
<protein>
    <recommendedName>
        <fullName evidence="3">Vacuolar-sorting protein SNF8</fullName>
    </recommendedName>
</protein>
<reference evidence="1" key="2">
    <citation type="submission" date="2025-09" db="UniProtKB">
        <authorList>
            <consortium name="Ensembl"/>
        </authorList>
    </citation>
    <scope>IDENTIFICATION</scope>
</reference>
<sequence length="121" mass="13338">MHRCGVGAGAIAKTKLAEAKYKERETVLAEDQLAQMSKQLDIFKTNLEEFASKHKQEIRKNPEFRVQFQDVCATIGVDPLASGKGFAAEDSGLLCSSWPGVRTCYKNILYSPLAINNIVCS</sequence>
<organism evidence="1 2">
    <name type="scientific">Mus spicilegus</name>
    <name type="common">Mound-building mouse</name>
    <dbReference type="NCBI Taxonomy" id="10103"/>
    <lineage>
        <taxon>Eukaryota</taxon>
        <taxon>Metazoa</taxon>
        <taxon>Chordata</taxon>
        <taxon>Craniata</taxon>
        <taxon>Vertebrata</taxon>
        <taxon>Euteleostomi</taxon>
        <taxon>Mammalia</taxon>
        <taxon>Eutheria</taxon>
        <taxon>Euarchontoglires</taxon>
        <taxon>Glires</taxon>
        <taxon>Rodentia</taxon>
        <taxon>Myomorpha</taxon>
        <taxon>Muroidea</taxon>
        <taxon>Muridae</taxon>
        <taxon>Murinae</taxon>
        <taxon>Mus</taxon>
        <taxon>Mus</taxon>
    </lineage>
</organism>
<dbReference type="GO" id="GO:0000814">
    <property type="term" value="C:ESCRT II complex"/>
    <property type="evidence" value="ECO:0007669"/>
    <property type="project" value="InterPro"/>
</dbReference>
<dbReference type="GeneTree" id="ENSGT00390000007843"/>
<dbReference type="Pfam" id="PF04157">
    <property type="entry name" value="EAP30"/>
    <property type="match status" value="1"/>
</dbReference>
<dbReference type="InterPro" id="IPR036390">
    <property type="entry name" value="WH_DNA-bd_sf"/>
</dbReference>
<accession>A0A8C6G763</accession>
<reference evidence="1" key="1">
    <citation type="submission" date="2025-08" db="UniProtKB">
        <authorList>
            <consortium name="Ensembl"/>
        </authorList>
    </citation>
    <scope>IDENTIFICATION</scope>
</reference>
<dbReference type="InterPro" id="IPR016689">
    <property type="entry name" value="ESCRT-2_cplx_Snf8"/>
</dbReference>
<evidence type="ECO:0000313" key="2">
    <source>
        <dbReference type="Proteomes" id="UP000694415"/>
    </source>
</evidence>
<dbReference type="PANTHER" id="PTHR12806:SF0">
    <property type="entry name" value="VACUOLAR-SORTING PROTEIN SNF8"/>
    <property type="match status" value="1"/>
</dbReference>
<proteinExistence type="predicted"/>
<dbReference type="AlphaFoldDB" id="A0A8C6G763"/>
<evidence type="ECO:0008006" key="3">
    <source>
        <dbReference type="Google" id="ProtNLM"/>
    </source>
</evidence>
<name>A0A8C6G763_MUSSI</name>
<dbReference type="GO" id="GO:0043328">
    <property type="term" value="P:protein transport to vacuole involved in ubiquitin-dependent protein catabolic process via the multivesicular body sorting pathway"/>
    <property type="evidence" value="ECO:0007669"/>
    <property type="project" value="TreeGrafter"/>
</dbReference>
<dbReference type="Ensembl" id="ENSMSIT00000001776.1">
    <property type="protein sequence ID" value="ENSMSIP00000001374.1"/>
    <property type="gene ID" value="ENSMSIG00000001349.1"/>
</dbReference>